<proteinExistence type="inferred from homology"/>
<keyword evidence="15" id="KW-0961">Cell wall biogenesis/degradation</keyword>
<dbReference type="EC" id="3.2.1.14" evidence="4"/>
<evidence type="ECO:0000313" key="22">
    <source>
        <dbReference type="EMBL" id="KAF2133167.1"/>
    </source>
</evidence>
<dbReference type="PROSITE" id="PS51762">
    <property type="entry name" value="GH16_2"/>
    <property type="match status" value="1"/>
</dbReference>
<accession>A0A6A6AQP7</accession>
<evidence type="ECO:0000256" key="10">
    <source>
        <dbReference type="ARBA" id="ARBA00023136"/>
    </source>
</evidence>
<organism evidence="22 23">
    <name type="scientific">Dothidotthia symphoricarpi CBS 119687</name>
    <dbReference type="NCBI Taxonomy" id="1392245"/>
    <lineage>
        <taxon>Eukaryota</taxon>
        <taxon>Fungi</taxon>
        <taxon>Dikarya</taxon>
        <taxon>Ascomycota</taxon>
        <taxon>Pezizomycotina</taxon>
        <taxon>Dothideomycetes</taxon>
        <taxon>Pleosporomycetidae</taxon>
        <taxon>Pleosporales</taxon>
        <taxon>Dothidotthiaceae</taxon>
        <taxon>Dothidotthia</taxon>
    </lineage>
</organism>
<dbReference type="GO" id="GO:0008843">
    <property type="term" value="F:endochitinase activity"/>
    <property type="evidence" value="ECO:0007669"/>
    <property type="project" value="UniProtKB-EC"/>
</dbReference>
<keyword evidence="6" id="KW-0328">Glycosyltransferase</keyword>
<evidence type="ECO:0000256" key="4">
    <source>
        <dbReference type="ARBA" id="ARBA00012729"/>
    </source>
</evidence>
<dbReference type="Proteomes" id="UP000799771">
    <property type="component" value="Unassembled WGS sequence"/>
</dbReference>
<keyword evidence="13" id="KW-0449">Lipoprotein</keyword>
<dbReference type="GO" id="GO:0031505">
    <property type="term" value="P:fungal-type cell wall organization"/>
    <property type="evidence" value="ECO:0007669"/>
    <property type="project" value="TreeGrafter"/>
</dbReference>
<evidence type="ECO:0000256" key="8">
    <source>
        <dbReference type="ARBA" id="ARBA00022729"/>
    </source>
</evidence>
<dbReference type="PIRSF" id="PIRSF037299">
    <property type="entry name" value="Glycosidase_CRH1_prd"/>
    <property type="match status" value="1"/>
</dbReference>
<dbReference type="Gene3D" id="2.60.120.200">
    <property type="match status" value="1"/>
</dbReference>
<dbReference type="PROSITE" id="PS51257">
    <property type="entry name" value="PROKAR_LIPOPROTEIN"/>
    <property type="match status" value="1"/>
</dbReference>
<dbReference type="InterPro" id="IPR017168">
    <property type="entry name" value="CHR-like"/>
</dbReference>
<evidence type="ECO:0000256" key="17">
    <source>
        <dbReference type="ARBA" id="ARBA00093308"/>
    </source>
</evidence>
<dbReference type="AlphaFoldDB" id="A0A6A6AQP7"/>
<dbReference type="SUPFAM" id="SSF49899">
    <property type="entry name" value="Concanavalin A-like lectins/glucanases"/>
    <property type="match status" value="1"/>
</dbReference>
<keyword evidence="12" id="KW-0325">Glycoprotein</keyword>
<dbReference type="RefSeq" id="XP_033527554.1">
    <property type="nucleotide sequence ID" value="XM_033666449.1"/>
</dbReference>
<comment type="similarity">
    <text evidence="16">Belongs to the glycosyl hydrolase 16 family. CRH1 subfamily.</text>
</comment>
<keyword evidence="8 20" id="KW-0732">Signal</keyword>
<evidence type="ECO:0000256" key="13">
    <source>
        <dbReference type="ARBA" id="ARBA00023288"/>
    </source>
</evidence>
<dbReference type="FunFam" id="2.60.120.200:FF:000152">
    <property type="entry name" value="Cell wall glucanase"/>
    <property type="match status" value="1"/>
</dbReference>
<dbReference type="GO" id="GO:0098552">
    <property type="term" value="C:side of membrane"/>
    <property type="evidence" value="ECO:0007669"/>
    <property type="project" value="UniProtKB-KW"/>
</dbReference>
<comment type="catalytic activity">
    <reaction evidence="1">
        <text>Random endo-hydrolysis of N-acetyl-beta-D-glucosaminide (1-&gt;4)-beta-linkages in chitin and chitodextrins.</text>
        <dbReference type="EC" id="3.2.1.14"/>
    </reaction>
</comment>
<reference evidence="22" key="1">
    <citation type="journal article" date="2020" name="Stud. Mycol.">
        <title>101 Dothideomycetes genomes: a test case for predicting lifestyles and emergence of pathogens.</title>
        <authorList>
            <person name="Haridas S."/>
            <person name="Albert R."/>
            <person name="Binder M."/>
            <person name="Bloem J."/>
            <person name="Labutti K."/>
            <person name="Salamov A."/>
            <person name="Andreopoulos B."/>
            <person name="Baker S."/>
            <person name="Barry K."/>
            <person name="Bills G."/>
            <person name="Bluhm B."/>
            <person name="Cannon C."/>
            <person name="Castanera R."/>
            <person name="Culley D."/>
            <person name="Daum C."/>
            <person name="Ezra D."/>
            <person name="Gonzalez J."/>
            <person name="Henrissat B."/>
            <person name="Kuo A."/>
            <person name="Liang C."/>
            <person name="Lipzen A."/>
            <person name="Lutzoni F."/>
            <person name="Magnuson J."/>
            <person name="Mondo S."/>
            <person name="Nolan M."/>
            <person name="Ohm R."/>
            <person name="Pangilinan J."/>
            <person name="Park H.-J."/>
            <person name="Ramirez L."/>
            <person name="Alfaro M."/>
            <person name="Sun H."/>
            <person name="Tritt A."/>
            <person name="Yoshinaga Y."/>
            <person name="Zwiers L.-H."/>
            <person name="Turgeon B."/>
            <person name="Goodwin S."/>
            <person name="Spatafora J."/>
            <person name="Crous P."/>
            <person name="Grigoriev I."/>
        </authorList>
    </citation>
    <scope>NUCLEOTIDE SEQUENCE</scope>
    <source>
        <strain evidence="22">CBS 119687</strain>
    </source>
</reference>
<comment type="subcellular location">
    <subcellularLocation>
        <location evidence="2">Cell envelope</location>
    </subcellularLocation>
    <subcellularLocation>
        <location evidence="3">Membrane</location>
        <topology evidence="3">Lipid-anchor</topology>
        <topology evidence="3">GPI-anchor</topology>
    </subcellularLocation>
</comment>
<evidence type="ECO:0000256" key="20">
    <source>
        <dbReference type="SAM" id="SignalP"/>
    </source>
</evidence>
<comment type="function">
    <text evidence="17">Dual chitinase/transglycosylase that plays a role in cell wall architecture. Chitinase and transglycosylase activities are coupled. Required for the polysaccharide cross-linking at the septa and the cell wall. More specifically, transfers chitin to 1,6-beta-glucan in the cell wall.</text>
</comment>
<dbReference type="Pfam" id="PF00722">
    <property type="entry name" value="Glyco_hydro_16"/>
    <property type="match status" value="1"/>
</dbReference>
<protein>
    <recommendedName>
        <fullName evidence="4">chitinase</fullName>
        <ecNumber evidence="4">3.2.1.14</ecNumber>
    </recommendedName>
</protein>
<feature type="chain" id="PRO_5025634540" description="chitinase" evidence="20">
    <location>
        <begin position="20"/>
        <end position="331"/>
    </location>
</feature>
<dbReference type="InterPro" id="IPR013320">
    <property type="entry name" value="ConA-like_dom_sf"/>
</dbReference>
<evidence type="ECO:0000256" key="12">
    <source>
        <dbReference type="ARBA" id="ARBA00023180"/>
    </source>
</evidence>
<keyword evidence="7" id="KW-0808">Transferase</keyword>
<dbReference type="PANTHER" id="PTHR10963:SF68">
    <property type="entry name" value="GLYCOSIDASE CRH1-RELATED"/>
    <property type="match status" value="1"/>
</dbReference>
<evidence type="ECO:0000256" key="1">
    <source>
        <dbReference type="ARBA" id="ARBA00000822"/>
    </source>
</evidence>
<feature type="active site" description="Proton donor" evidence="18">
    <location>
        <position position="124"/>
    </location>
</feature>
<name>A0A6A6AQP7_9PLEO</name>
<dbReference type="GO" id="GO:0009277">
    <property type="term" value="C:fungal-type cell wall"/>
    <property type="evidence" value="ECO:0007669"/>
    <property type="project" value="TreeGrafter"/>
</dbReference>
<evidence type="ECO:0000256" key="2">
    <source>
        <dbReference type="ARBA" id="ARBA00004196"/>
    </source>
</evidence>
<dbReference type="EMBL" id="ML977499">
    <property type="protein sequence ID" value="KAF2133167.1"/>
    <property type="molecule type" value="Genomic_DNA"/>
</dbReference>
<dbReference type="OrthoDB" id="4781at2759"/>
<dbReference type="GO" id="GO:0016757">
    <property type="term" value="F:glycosyltransferase activity"/>
    <property type="evidence" value="ECO:0007669"/>
    <property type="project" value="UniProtKB-KW"/>
</dbReference>
<keyword evidence="23" id="KW-1185">Reference proteome</keyword>
<evidence type="ECO:0000256" key="15">
    <source>
        <dbReference type="ARBA" id="ARBA00023316"/>
    </source>
</evidence>
<dbReference type="GeneID" id="54406881"/>
<evidence type="ECO:0000256" key="3">
    <source>
        <dbReference type="ARBA" id="ARBA00004589"/>
    </source>
</evidence>
<dbReference type="GO" id="GO:0005975">
    <property type="term" value="P:carbohydrate metabolic process"/>
    <property type="evidence" value="ECO:0007669"/>
    <property type="project" value="InterPro"/>
</dbReference>
<gene>
    <name evidence="22" type="ORF">P153DRAFT_353577</name>
</gene>
<keyword evidence="11 19" id="KW-1015">Disulfide bond</keyword>
<dbReference type="InterPro" id="IPR050546">
    <property type="entry name" value="Glycosyl_Hydrlase_16"/>
</dbReference>
<evidence type="ECO:0000256" key="11">
    <source>
        <dbReference type="ARBA" id="ARBA00023157"/>
    </source>
</evidence>
<dbReference type="PANTHER" id="PTHR10963">
    <property type="entry name" value="GLYCOSYL HYDROLASE-RELATED"/>
    <property type="match status" value="1"/>
</dbReference>
<dbReference type="CDD" id="cd02183">
    <property type="entry name" value="GH16_fungal_CRH1_transglycosylase"/>
    <property type="match status" value="1"/>
</dbReference>
<keyword evidence="10" id="KW-0472">Membrane</keyword>
<evidence type="ECO:0000256" key="18">
    <source>
        <dbReference type="PIRSR" id="PIRSR037299-1"/>
    </source>
</evidence>
<keyword evidence="5" id="KW-0336">GPI-anchor</keyword>
<evidence type="ECO:0000256" key="5">
    <source>
        <dbReference type="ARBA" id="ARBA00022622"/>
    </source>
</evidence>
<evidence type="ECO:0000256" key="14">
    <source>
        <dbReference type="ARBA" id="ARBA00023295"/>
    </source>
</evidence>
<evidence type="ECO:0000256" key="9">
    <source>
        <dbReference type="ARBA" id="ARBA00022801"/>
    </source>
</evidence>
<evidence type="ECO:0000313" key="23">
    <source>
        <dbReference type="Proteomes" id="UP000799771"/>
    </source>
</evidence>
<evidence type="ECO:0000256" key="19">
    <source>
        <dbReference type="PIRSR" id="PIRSR037299-2"/>
    </source>
</evidence>
<evidence type="ECO:0000256" key="6">
    <source>
        <dbReference type="ARBA" id="ARBA00022676"/>
    </source>
</evidence>
<evidence type="ECO:0000256" key="7">
    <source>
        <dbReference type="ARBA" id="ARBA00022679"/>
    </source>
</evidence>
<feature type="active site" description="Nucleophile" evidence="18">
    <location>
        <position position="120"/>
    </location>
</feature>
<dbReference type="InterPro" id="IPR000757">
    <property type="entry name" value="Beta-glucanase-like"/>
</dbReference>
<sequence length="331" mass="35316">MLLKWIPGITLLYSAHTLAQTTTSCNPTEKTCSADIGLSVSSYTHDFTADGADDLAWNVTSGSVTYSSKGAAFTVSKSGDSPTIRSNWYIFFGRVSFVMKAASGTGIVSSAILQSDDLDEVDWEWIGGSADKAQTNYFGKGNTTTYDRAAWSATSDTQTTSHNYTIQWTQSATTWYIDGVATRTLNYADAVSGRNYPQTPMDIRIGSWAGGDSSNSEGTIEWAGGATDYTQGPFTMYLEKIEVENYNPGASYTYSDTTGSYDSITVGKASSSSVASKASSTKTSTALGARSTTDVPAQMAQMTSGGGRGFAMPGWQYVAMFASTVLLGMQW</sequence>
<evidence type="ECO:0000256" key="16">
    <source>
        <dbReference type="ARBA" id="ARBA00038074"/>
    </source>
</evidence>
<feature type="signal peptide" evidence="20">
    <location>
        <begin position="1"/>
        <end position="19"/>
    </location>
</feature>
<feature type="disulfide bond" evidence="19">
    <location>
        <begin position="25"/>
        <end position="32"/>
    </location>
</feature>
<keyword evidence="14" id="KW-0326">Glycosidase</keyword>
<keyword evidence="9 22" id="KW-0378">Hydrolase</keyword>
<evidence type="ECO:0000259" key="21">
    <source>
        <dbReference type="PROSITE" id="PS51762"/>
    </source>
</evidence>
<feature type="domain" description="GH16" evidence="21">
    <location>
        <begin position="41"/>
        <end position="231"/>
    </location>
</feature>